<feature type="region of interest" description="Disordered" evidence="1">
    <location>
        <begin position="9"/>
        <end position="35"/>
    </location>
</feature>
<evidence type="ECO:0000313" key="2">
    <source>
        <dbReference type="EMBL" id="CAI9298203.1"/>
    </source>
</evidence>
<accession>A0AA35ZTR9</accession>
<proteinExistence type="predicted"/>
<dbReference type="Proteomes" id="UP001177003">
    <property type="component" value="Chromosome 8"/>
</dbReference>
<keyword evidence="3" id="KW-1185">Reference proteome</keyword>
<evidence type="ECO:0000256" key="1">
    <source>
        <dbReference type="SAM" id="MobiDB-lite"/>
    </source>
</evidence>
<name>A0AA35ZTR9_LACSI</name>
<sequence length="132" mass="14863">MECFETLQCSPSRSPSSQPDEHNINSCTNKPHADKLQAEKVRTVTSTHNTKTSNVDKSIQPDKLVHVGKLMLQLHLQTSKRSLAGKLLMYVLVLTVMLQRKLLKEKNSKYSKSKSVRVAKNSSSEPTKMKQV</sequence>
<reference evidence="2" key="1">
    <citation type="submission" date="2023-04" db="EMBL/GenBank/DDBJ databases">
        <authorList>
            <person name="Vijverberg K."/>
            <person name="Xiong W."/>
            <person name="Schranz E."/>
        </authorList>
    </citation>
    <scope>NUCLEOTIDE SEQUENCE</scope>
</reference>
<evidence type="ECO:0000313" key="3">
    <source>
        <dbReference type="Proteomes" id="UP001177003"/>
    </source>
</evidence>
<organism evidence="2 3">
    <name type="scientific">Lactuca saligna</name>
    <name type="common">Willowleaf lettuce</name>
    <dbReference type="NCBI Taxonomy" id="75948"/>
    <lineage>
        <taxon>Eukaryota</taxon>
        <taxon>Viridiplantae</taxon>
        <taxon>Streptophyta</taxon>
        <taxon>Embryophyta</taxon>
        <taxon>Tracheophyta</taxon>
        <taxon>Spermatophyta</taxon>
        <taxon>Magnoliopsida</taxon>
        <taxon>eudicotyledons</taxon>
        <taxon>Gunneridae</taxon>
        <taxon>Pentapetalae</taxon>
        <taxon>asterids</taxon>
        <taxon>campanulids</taxon>
        <taxon>Asterales</taxon>
        <taxon>Asteraceae</taxon>
        <taxon>Cichorioideae</taxon>
        <taxon>Cichorieae</taxon>
        <taxon>Lactucinae</taxon>
        <taxon>Lactuca</taxon>
    </lineage>
</organism>
<protein>
    <submittedName>
        <fullName evidence="2">Uncharacterized protein</fullName>
    </submittedName>
</protein>
<feature type="region of interest" description="Disordered" evidence="1">
    <location>
        <begin position="105"/>
        <end position="132"/>
    </location>
</feature>
<dbReference type="AlphaFoldDB" id="A0AA35ZTR9"/>
<gene>
    <name evidence="2" type="ORF">LSALG_LOCUS36979</name>
</gene>
<dbReference type="EMBL" id="OX465084">
    <property type="protein sequence ID" value="CAI9298203.1"/>
    <property type="molecule type" value="Genomic_DNA"/>
</dbReference>